<dbReference type="PANTHER" id="PTHR43791:SF27">
    <property type="entry name" value="TRANSPORTER, PUTATIVE (AFU_ORTHOLOGUE AFUA_2G15730)-RELATED"/>
    <property type="match status" value="1"/>
</dbReference>
<organism evidence="9 10">
    <name type="scientific">Ajellomyces capsulatus (strain H88)</name>
    <name type="common">Darling's disease fungus</name>
    <name type="synonym">Histoplasma capsulatum</name>
    <dbReference type="NCBI Taxonomy" id="544711"/>
    <lineage>
        <taxon>Eukaryota</taxon>
        <taxon>Fungi</taxon>
        <taxon>Dikarya</taxon>
        <taxon>Ascomycota</taxon>
        <taxon>Pezizomycotina</taxon>
        <taxon>Eurotiomycetes</taxon>
        <taxon>Eurotiomycetidae</taxon>
        <taxon>Onygenales</taxon>
        <taxon>Ajellomycetaceae</taxon>
        <taxon>Histoplasma</taxon>
    </lineage>
</organism>
<name>A0A8A1LIM0_AJEC8</name>
<dbReference type="SUPFAM" id="SSF103473">
    <property type="entry name" value="MFS general substrate transporter"/>
    <property type="match status" value="1"/>
</dbReference>
<dbReference type="AlphaFoldDB" id="A0A8A1LIM0"/>
<feature type="domain" description="Major facilitator superfamily (MFS) profile" evidence="8">
    <location>
        <begin position="138"/>
        <end position="559"/>
    </location>
</feature>
<feature type="transmembrane region" description="Helical" evidence="7">
    <location>
        <begin position="266"/>
        <end position="284"/>
    </location>
</feature>
<feature type="transmembrane region" description="Helical" evidence="7">
    <location>
        <begin position="296"/>
        <end position="318"/>
    </location>
</feature>
<feature type="transmembrane region" description="Helical" evidence="7">
    <location>
        <begin position="502"/>
        <end position="522"/>
    </location>
</feature>
<dbReference type="FunFam" id="1.20.1250.20:FF:000018">
    <property type="entry name" value="MFS transporter permease"/>
    <property type="match status" value="1"/>
</dbReference>
<evidence type="ECO:0000259" key="8">
    <source>
        <dbReference type="PROSITE" id="PS50850"/>
    </source>
</evidence>
<proteinExistence type="predicted"/>
<protein>
    <submittedName>
        <fullName evidence="9">MFS transporter</fullName>
    </submittedName>
</protein>
<dbReference type="InterPro" id="IPR020846">
    <property type="entry name" value="MFS_dom"/>
</dbReference>
<evidence type="ECO:0000313" key="10">
    <source>
        <dbReference type="Proteomes" id="UP000663419"/>
    </source>
</evidence>
<feature type="transmembrane region" description="Helical" evidence="7">
    <location>
        <begin position="528"/>
        <end position="554"/>
    </location>
</feature>
<keyword evidence="3 7" id="KW-0812">Transmembrane</keyword>
<dbReference type="InterPro" id="IPR011701">
    <property type="entry name" value="MFS"/>
</dbReference>
<feature type="transmembrane region" description="Helical" evidence="7">
    <location>
        <begin position="400"/>
        <end position="421"/>
    </location>
</feature>
<dbReference type="Proteomes" id="UP000663419">
    <property type="component" value="Chromosome 3"/>
</dbReference>
<keyword evidence="2" id="KW-0813">Transport</keyword>
<dbReference type="VEuPathDB" id="FungiDB:I7I53_01150"/>
<dbReference type="EMBL" id="CP069104">
    <property type="protein sequence ID" value="QSS53786.1"/>
    <property type="molecule type" value="Genomic_DNA"/>
</dbReference>
<evidence type="ECO:0000256" key="6">
    <source>
        <dbReference type="SAM" id="MobiDB-lite"/>
    </source>
</evidence>
<keyword evidence="4 7" id="KW-1133">Transmembrane helix</keyword>
<feature type="transmembrane region" description="Helical" evidence="7">
    <location>
        <begin position="233"/>
        <end position="254"/>
    </location>
</feature>
<evidence type="ECO:0000313" key="9">
    <source>
        <dbReference type="EMBL" id="QSS53786.1"/>
    </source>
</evidence>
<dbReference type="Gene3D" id="1.20.1250.20">
    <property type="entry name" value="MFS general substrate transporter like domains"/>
    <property type="match status" value="2"/>
</dbReference>
<dbReference type="Pfam" id="PF07690">
    <property type="entry name" value="MFS_1"/>
    <property type="match status" value="1"/>
</dbReference>
<feature type="region of interest" description="Disordered" evidence="6">
    <location>
        <begin position="21"/>
        <end position="61"/>
    </location>
</feature>
<evidence type="ECO:0000256" key="5">
    <source>
        <dbReference type="ARBA" id="ARBA00023136"/>
    </source>
</evidence>
<comment type="subcellular location">
    <subcellularLocation>
        <location evidence="1">Membrane</location>
        <topology evidence="1">Multi-pass membrane protein</topology>
    </subcellularLocation>
</comment>
<feature type="transmembrane region" description="Helical" evidence="7">
    <location>
        <begin position="466"/>
        <end position="490"/>
    </location>
</feature>
<feature type="transmembrane region" description="Helical" evidence="7">
    <location>
        <begin position="203"/>
        <end position="227"/>
    </location>
</feature>
<feature type="compositionally biased region" description="Low complexity" evidence="6">
    <location>
        <begin position="21"/>
        <end position="35"/>
    </location>
</feature>
<evidence type="ECO:0000256" key="2">
    <source>
        <dbReference type="ARBA" id="ARBA00022448"/>
    </source>
</evidence>
<dbReference type="GO" id="GO:0022857">
    <property type="term" value="F:transmembrane transporter activity"/>
    <property type="evidence" value="ECO:0007669"/>
    <property type="project" value="InterPro"/>
</dbReference>
<evidence type="ECO:0000256" key="7">
    <source>
        <dbReference type="SAM" id="Phobius"/>
    </source>
</evidence>
<dbReference type="PANTHER" id="PTHR43791">
    <property type="entry name" value="PERMEASE-RELATED"/>
    <property type="match status" value="1"/>
</dbReference>
<reference evidence="9" key="1">
    <citation type="submission" date="2021-01" db="EMBL/GenBank/DDBJ databases">
        <title>Chromosome-level genome assembly of a human fungal pathogen reveals clustering of transcriptionally co-regulated genes.</title>
        <authorList>
            <person name="Voorhies M."/>
            <person name="Cohen S."/>
            <person name="Shea T.P."/>
            <person name="Petrus S."/>
            <person name="Munoz J.F."/>
            <person name="Poplawski S."/>
            <person name="Goldman W.E."/>
            <person name="Michael T."/>
            <person name="Cuomo C.A."/>
            <person name="Sil A."/>
            <person name="Beyhan S."/>
        </authorList>
    </citation>
    <scope>NUCLEOTIDE SEQUENCE</scope>
    <source>
        <strain evidence="9">H88</strain>
    </source>
</reference>
<evidence type="ECO:0000256" key="4">
    <source>
        <dbReference type="ARBA" id="ARBA00022989"/>
    </source>
</evidence>
<dbReference type="InterPro" id="IPR036259">
    <property type="entry name" value="MFS_trans_sf"/>
</dbReference>
<keyword evidence="5 7" id="KW-0472">Membrane</keyword>
<feature type="transmembrane region" description="Helical" evidence="7">
    <location>
        <begin position="433"/>
        <end position="454"/>
    </location>
</feature>
<evidence type="ECO:0000256" key="3">
    <source>
        <dbReference type="ARBA" id="ARBA00022692"/>
    </source>
</evidence>
<gene>
    <name evidence="9" type="ORF">I7I53_01150</name>
</gene>
<dbReference type="PROSITE" id="PS50850">
    <property type="entry name" value="MFS"/>
    <property type="match status" value="1"/>
</dbReference>
<dbReference type="GO" id="GO:0016020">
    <property type="term" value="C:membrane"/>
    <property type="evidence" value="ECO:0007669"/>
    <property type="project" value="UniProtKB-SubCell"/>
</dbReference>
<sequence length="627" mass="69436">MLNLENRSSIPSGFINTTSSSIAGDTSSTNSSSHSNFLLTPEDGSSWSREGNAHSSHREQHLSELGRLQTNFHSDRHNESLAESQKIEHRAYGSEMSDNSEDCTPKEAEACSYTDEPTLKSYTLEEERRVVKKFDLRLTMFMALLYMLSFVDRSNIGNARIAGMEKALKLGSPQFEWILTSFYITYICFEWMTLMYTVVPAHVYISICCFSWGLIAACQSLVSSFWALVLLRALLGIAEAAFGPGLPFFLSFFYKREELAYRTGMFISAAPLATSFASTLAWAIVKLSEHGPVAPWRALLLFEGFPSVIVAVFAWIYVPDSPSKARYLTPRERKVAKMRLKMSDREKLRKRRFRWSDIGRTLRDPKSYLTAFMFFCCNVAFSSMPVFLPTIMKDMGYSALTSQALSAPPYILSFLVVLLTGSLSDRHRSRSPYLITHALISATAYLIIALAGHFHSHLSSTLQILIRYIAIYPATAGFFSSITIIVTWTMDNQPAKEAKGTGMAILNIIGQCGPLVGTRLYPRADGPWYVRGMAVCALFMLLVAALALVLRVLLQRENERARKGAGAVDAHVHADEIEMVEGEAAGLVGRGSGFNSASGSGSGSGSAGLSRAVREKNTNDGQFMYIV</sequence>
<dbReference type="FunFam" id="1.20.1250.20:FF:000013">
    <property type="entry name" value="MFS general substrate transporter"/>
    <property type="match status" value="1"/>
</dbReference>
<accession>A0A8A1LIM0</accession>
<feature type="transmembrane region" description="Helical" evidence="7">
    <location>
        <begin position="368"/>
        <end position="388"/>
    </location>
</feature>
<evidence type="ECO:0000256" key="1">
    <source>
        <dbReference type="ARBA" id="ARBA00004141"/>
    </source>
</evidence>